<dbReference type="PANTHER" id="PTHR42085:SF1">
    <property type="entry name" value="F-BOX DOMAIN-CONTAINING PROTEIN"/>
    <property type="match status" value="1"/>
</dbReference>
<keyword evidence="2" id="KW-1185">Reference proteome</keyword>
<evidence type="ECO:0000313" key="1">
    <source>
        <dbReference type="EMBL" id="KAK4498282.1"/>
    </source>
</evidence>
<comment type="caution">
    <text evidence="1">The sequence shown here is derived from an EMBL/GenBank/DDBJ whole genome shotgun (WGS) entry which is preliminary data.</text>
</comment>
<dbReference type="InterPro" id="IPR038883">
    <property type="entry name" value="AN11006-like"/>
</dbReference>
<evidence type="ECO:0000313" key="2">
    <source>
        <dbReference type="Proteomes" id="UP001305779"/>
    </source>
</evidence>
<name>A0ABR0EA35_ZASCE</name>
<dbReference type="EMBL" id="JAXOVC010000008">
    <property type="protein sequence ID" value="KAK4498282.1"/>
    <property type="molecule type" value="Genomic_DNA"/>
</dbReference>
<proteinExistence type="predicted"/>
<reference evidence="1 2" key="1">
    <citation type="journal article" date="2023" name="G3 (Bethesda)">
        <title>A chromosome-level genome assembly of Zasmidium syzygii isolated from banana leaves.</title>
        <authorList>
            <person name="van Westerhoven A.C."/>
            <person name="Mehrabi R."/>
            <person name="Talebi R."/>
            <person name="Steentjes M.B.F."/>
            <person name="Corcolon B."/>
            <person name="Chong P.A."/>
            <person name="Kema G.H.J."/>
            <person name="Seidl M.F."/>
        </authorList>
    </citation>
    <scope>NUCLEOTIDE SEQUENCE [LARGE SCALE GENOMIC DNA]</scope>
    <source>
        <strain evidence="1 2">P124</strain>
    </source>
</reference>
<accession>A0ABR0EA35</accession>
<dbReference type="Proteomes" id="UP001305779">
    <property type="component" value="Unassembled WGS sequence"/>
</dbReference>
<sequence>MADEHTKSAEVTVAFVHYSLTDTLREQFPFMRTSLLEETVEATLTTLRQKVDEAKPQIEASKSRSSFYSLPAELRNHIYDLAFMPNEEGYFRANFNESAYPTERKGCYRATDPAAFCVFGTETTPKYPSLLLVSHQVRAEALPIFLSHLTVIVAADSVNWWPGTQDKGASKAQAWLRTLGPKHVKLVKKVVLKAYAHVFRTTDKEVWRIFGIDGLGLRTDAVEMVPEASHTWLM</sequence>
<organism evidence="1 2">
    <name type="scientific">Zasmidium cellare</name>
    <name type="common">Wine cellar mold</name>
    <name type="synonym">Racodium cellare</name>
    <dbReference type="NCBI Taxonomy" id="395010"/>
    <lineage>
        <taxon>Eukaryota</taxon>
        <taxon>Fungi</taxon>
        <taxon>Dikarya</taxon>
        <taxon>Ascomycota</taxon>
        <taxon>Pezizomycotina</taxon>
        <taxon>Dothideomycetes</taxon>
        <taxon>Dothideomycetidae</taxon>
        <taxon>Mycosphaerellales</taxon>
        <taxon>Mycosphaerellaceae</taxon>
        <taxon>Zasmidium</taxon>
    </lineage>
</organism>
<dbReference type="PANTHER" id="PTHR42085">
    <property type="entry name" value="F-BOX DOMAIN-CONTAINING PROTEIN"/>
    <property type="match status" value="1"/>
</dbReference>
<protein>
    <submittedName>
        <fullName evidence="1">Uncharacterized protein</fullName>
    </submittedName>
</protein>
<gene>
    <name evidence="1" type="ORF">PRZ48_010940</name>
</gene>